<keyword evidence="6 7" id="KW-0472">Membrane</keyword>
<comment type="subcellular location">
    <subcellularLocation>
        <location evidence="1">Cell membrane</location>
        <topology evidence="1">Multi-pass membrane protein</topology>
    </subcellularLocation>
</comment>
<dbReference type="Pfam" id="PF07690">
    <property type="entry name" value="MFS_1"/>
    <property type="match status" value="1"/>
</dbReference>
<name>A0ABT1H663_9NOCA</name>
<feature type="transmembrane region" description="Helical" evidence="7">
    <location>
        <begin position="339"/>
        <end position="365"/>
    </location>
</feature>
<dbReference type="Proteomes" id="UP001205740">
    <property type="component" value="Unassembled WGS sequence"/>
</dbReference>
<proteinExistence type="predicted"/>
<dbReference type="InterPro" id="IPR020846">
    <property type="entry name" value="MFS_dom"/>
</dbReference>
<evidence type="ECO:0000256" key="5">
    <source>
        <dbReference type="ARBA" id="ARBA00022989"/>
    </source>
</evidence>
<dbReference type="RefSeq" id="WP_253655666.1">
    <property type="nucleotide sequence ID" value="NZ_BAAAOE010000005.1"/>
</dbReference>
<dbReference type="InterPro" id="IPR050171">
    <property type="entry name" value="MFS_Transporters"/>
</dbReference>
<comment type="caution">
    <text evidence="9">The sequence shown here is derived from an EMBL/GenBank/DDBJ whole genome shotgun (WGS) entry which is preliminary data.</text>
</comment>
<evidence type="ECO:0000313" key="9">
    <source>
        <dbReference type="EMBL" id="MCP2162093.1"/>
    </source>
</evidence>
<evidence type="ECO:0000256" key="3">
    <source>
        <dbReference type="ARBA" id="ARBA00022475"/>
    </source>
</evidence>
<dbReference type="InterPro" id="IPR036259">
    <property type="entry name" value="MFS_trans_sf"/>
</dbReference>
<feature type="transmembrane region" description="Helical" evidence="7">
    <location>
        <begin position="371"/>
        <end position="391"/>
    </location>
</feature>
<feature type="transmembrane region" description="Helical" evidence="7">
    <location>
        <begin position="250"/>
        <end position="270"/>
    </location>
</feature>
<keyword evidence="2" id="KW-0813">Transport</keyword>
<feature type="transmembrane region" description="Helical" evidence="7">
    <location>
        <begin position="277"/>
        <end position="299"/>
    </location>
</feature>
<feature type="transmembrane region" description="Helical" evidence="7">
    <location>
        <begin position="137"/>
        <end position="157"/>
    </location>
</feature>
<accession>A0ABT1H663</accession>
<feature type="transmembrane region" description="Helical" evidence="7">
    <location>
        <begin position="41"/>
        <end position="63"/>
    </location>
</feature>
<dbReference type="SUPFAM" id="SSF103473">
    <property type="entry name" value="MFS general substrate transporter"/>
    <property type="match status" value="1"/>
</dbReference>
<evidence type="ECO:0000313" key="10">
    <source>
        <dbReference type="Proteomes" id="UP001205740"/>
    </source>
</evidence>
<dbReference type="PANTHER" id="PTHR23517:SF13">
    <property type="entry name" value="MAJOR FACILITATOR SUPERFAMILY MFS_1"/>
    <property type="match status" value="1"/>
</dbReference>
<reference evidence="9 10" key="1">
    <citation type="submission" date="2022-06" db="EMBL/GenBank/DDBJ databases">
        <title>Genomic Encyclopedia of Archaeal and Bacterial Type Strains, Phase II (KMG-II): from individual species to whole genera.</title>
        <authorList>
            <person name="Goeker M."/>
        </authorList>
    </citation>
    <scope>NUCLEOTIDE SEQUENCE [LARGE SCALE GENOMIC DNA]</scope>
    <source>
        <strain evidence="9 10">DSM 45037</strain>
    </source>
</reference>
<dbReference type="InterPro" id="IPR011701">
    <property type="entry name" value="MFS"/>
</dbReference>
<sequence length="414" mass="41492">MPRLPRPVAFWLVAVTTATVLLSSAAPSPLYPVYQQVFGFSAFTLTVVFAVYVIALVGTLLTVGSISDHIGRRPVLAASIVLLIVAMVVFVEADGTGMLLTARILQGLATGALTGTASAALVDLAPTPHVGSMITTATPPLGLATGSVLAGVLVQYAPLPRELVYIVVGTALAVMLVAVAFLPETSPLHGFDSRRHLATTLAPSMSVPGEVRSTFLAAAPAMAATWALGGLYLSLGSSIAAKVLGVTNHAAAGAILCSFFGSAATAAAFGTRLPSRVAIALGYGALGAGVLVTMAATLLTSAPLYVAGSVIAGIGFGTTLLGVMTTMATATAPSDRGRVFAAVFALSYTAFSVPAVVAGLLATHVGLTPTAVGYALFIVGLVVIAAAAAVLTGRRAGADETAEDVETELAECAA</sequence>
<evidence type="ECO:0000256" key="7">
    <source>
        <dbReference type="SAM" id="Phobius"/>
    </source>
</evidence>
<evidence type="ECO:0000256" key="2">
    <source>
        <dbReference type="ARBA" id="ARBA00022448"/>
    </source>
</evidence>
<feature type="transmembrane region" description="Helical" evidence="7">
    <location>
        <begin position="305"/>
        <end position="327"/>
    </location>
</feature>
<gene>
    <name evidence="9" type="ORF">LX12_003297</name>
</gene>
<evidence type="ECO:0000256" key="6">
    <source>
        <dbReference type="ARBA" id="ARBA00023136"/>
    </source>
</evidence>
<evidence type="ECO:0000256" key="1">
    <source>
        <dbReference type="ARBA" id="ARBA00004651"/>
    </source>
</evidence>
<dbReference type="Gene3D" id="1.20.1250.20">
    <property type="entry name" value="MFS general substrate transporter like domains"/>
    <property type="match status" value="1"/>
</dbReference>
<protein>
    <submittedName>
        <fullName evidence="9">Arabinose efflux permease, MFS family</fullName>
    </submittedName>
</protein>
<keyword evidence="5 7" id="KW-1133">Transmembrane helix</keyword>
<evidence type="ECO:0000256" key="4">
    <source>
        <dbReference type="ARBA" id="ARBA00022692"/>
    </source>
</evidence>
<dbReference type="PANTHER" id="PTHR23517">
    <property type="entry name" value="RESISTANCE PROTEIN MDTM, PUTATIVE-RELATED-RELATED"/>
    <property type="match status" value="1"/>
</dbReference>
<organism evidence="9 10">
    <name type="scientific">Williamsia serinedens</name>
    <dbReference type="NCBI Taxonomy" id="391736"/>
    <lineage>
        <taxon>Bacteria</taxon>
        <taxon>Bacillati</taxon>
        <taxon>Actinomycetota</taxon>
        <taxon>Actinomycetes</taxon>
        <taxon>Mycobacteriales</taxon>
        <taxon>Nocardiaceae</taxon>
        <taxon>Williamsia</taxon>
    </lineage>
</organism>
<dbReference type="PROSITE" id="PS50850">
    <property type="entry name" value="MFS"/>
    <property type="match status" value="1"/>
</dbReference>
<keyword evidence="3" id="KW-1003">Cell membrane</keyword>
<keyword evidence="10" id="KW-1185">Reference proteome</keyword>
<evidence type="ECO:0000259" key="8">
    <source>
        <dbReference type="PROSITE" id="PS50850"/>
    </source>
</evidence>
<feature type="transmembrane region" description="Helical" evidence="7">
    <location>
        <begin position="163"/>
        <end position="182"/>
    </location>
</feature>
<keyword evidence="4 7" id="KW-0812">Transmembrane</keyword>
<dbReference type="EMBL" id="JAMTCG010000006">
    <property type="protein sequence ID" value="MCP2162093.1"/>
    <property type="molecule type" value="Genomic_DNA"/>
</dbReference>
<feature type="transmembrane region" description="Helical" evidence="7">
    <location>
        <begin position="75"/>
        <end position="93"/>
    </location>
</feature>
<feature type="domain" description="Major facilitator superfamily (MFS) profile" evidence="8">
    <location>
        <begin position="9"/>
        <end position="397"/>
    </location>
</feature>